<dbReference type="InterPro" id="IPR050622">
    <property type="entry name" value="CPA3_antiporter_subunitB"/>
</dbReference>
<dbReference type="EMBL" id="CP000544">
    <property type="protein sequence ID" value="ABM62798.1"/>
    <property type="molecule type" value="Genomic_DNA"/>
</dbReference>
<evidence type="ECO:0000256" key="3">
    <source>
        <dbReference type="ARBA" id="ARBA00022475"/>
    </source>
</evidence>
<keyword evidence="3" id="KW-1003">Cell membrane</keyword>
<dbReference type="Proteomes" id="UP000000647">
    <property type="component" value="Chromosome"/>
</dbReference>
<dbReference type="PANTHER" id="PTHR33932">
    <property type="entry name" value="NA(+)/H(+) ANTIPORTER SUBUNIT B"/>
    <property type="match status" value="1"/>
</dbReference>
<dbReference type="Pfam" id="PF04039">
    <property type="entry name" value="MnhB"/>
    <property type="match status" value="1"/>
</dbReference>
<keyword evidence="10" id="KW-1185">Reference proteome</keyword>
<dbReference type="AlphaFoldDB" id="A1WYN6"/>
<feature type="domain" description="Na+/H+ antiporter MnhB subunit-related protein" evidence="8">
    <location>
        <begin position="8"/>
        <end position="131"/>
    </location>
</feature>
<proteinExistence type="inferred from homology"/>
<gene>
    <name evidence="9" type="ordered locus">Hhal_2034</name>
</gene>
<dbReference type="OrthoDB" id="9798859at2"/>
<reference evidence="10" key="1">
    <citation type="submission" date="2006-12" db="EMBL/GenBank/DDBJ databases">
        <title>Complete sequence of Halorhodospira halophila SL1.</title>
        <authorList>
            <consortium name="US DOE Joint Genome Institute"/>
            <person name="Copeland A."/>
            <person name="Lucas S."/>
            <person name="Lapidus A."/>
            <person name="Barry K."/>
            <person name="Detter J.C."/>
            <person name="Glavina del Rio T."/>
            <person name="Hammon N."/>
            <person name="Israni S."/>
            <person name="Dalin E."/>
            <person name="Tice H."/>
            <person name="Pitluck S."/>
            <person name="Saunders E."/>
            <person name="Brettin T."/>
            <person name="Bruce D."/>
            <person name="Han C."/>
            <person name="Tapia R."/>
            <person name="Schmutz J."/>
            <person name="Larimer F."/>
            <person name="Land M."/>
            <person name="Hauser L."/>
            <person name="Kyrpides N."/>
            <person name="Mikhailova N."/>
            <person name="Hoff W."/>
            <person name="Richardson P."/>
        </authorList>
    </citation>
    <scope>NUCLEOTIDE SEQUENCE [LARGE SCALE GENOMIC DNA]</scope>
    <source>
        <strain evidence="10">DSM 244 / SL1</strain>
    </source>
</reference>
<evidence type="ECO:0000313" key="10">
    <source>
        <dbReference type="Proteomes" id="UP000000647"/>
    </source>
</evidence>
<keyword evidence="4 7" id="KW-0812">Transmembrane</keyword>
<feature type="transmembrane region" description="Helical" evidence="7">
    <location>
        <begin position="72"/>
        <end position="90"/>
    </location>
</feature>
<keyword evidence="5 7" id="KW-1133">Transmembrane helix</keyword>
<dbReference type="GO" id="GO:0005886">
    <property type="term" value="C:plasma membrane"/>
    <property type="evidence" value="ECO:0007669"/>
    <property type="project" value="UniProtKB-SubCell"/>
</dbReference>
<sequence>MIQPGSLILSTMARVLLPLQLLFSIFMLLRGHDLPGGGFIAGLVASSAFILYLFAFGVPATQQVLRVDARTIAGVGLVIGTLAAVPPIFIGEPFFKALWWYPQIPLIGEVSINTPLIFDVGVYLTVLGSVLAIVVSLAEAEE</sequence>
<dbReference type="STRING" id="349124.Hhal_2034"/>
<accession>A1WYN6</accession>
<keyword evidence="6 7" id="KW-0472">Membrane</keyword>
<feature type="transmembrane region" description="Helical" evidence="7">
    <location>
        <begin position="120"/>
        <end position="138"/>
    </location>
</feature>
<evidence type="ECO:0000256" key="4">
    <source>
        <dbReference type="ARBA" id="ARBA00022692"/>
    </source>
</evidence>
<organism evidence="9 10">
    <name type="scientific">Halorhodospira halophila (strain DSM 244 / SL1)</name>
    <name type="common">Ectothiorhodospira halophila (strain DSM 244 / SL1)</name>
    <dbReference type="NCBI Taxonomy" id="349124"/>
    <lineage>
        <taxon>Bacteria</taxon>
        <taxon>Pseudomonadati</taxon>
        <taxon>Pseudomonadota</taxon>
        <taxon>Gammaproteobacteria</taxon>
        <taxon>Chromatiales</taxon>
        <taxon>Ectothiorhodospiraceae</taxon>
        <taxon>Halorhodospira</taxon>
    </lineage>
</organism>
<comment type="subcellular location">
    <subcellularLocation>
        <location evidence="1">Cell membrane</location>
        <topology evidence="1">Multi-pass membrane protein</topology>
    </subcellularLocation>
</comment>
<feature type="transmembrane region" description="Helical" evidence="7">
    <location>
        <begin position="7"/>
        <end position="27"/>
    </location>
</feature>
<evidence type="ECO:0000256" key="1">
    <source>
        <dbReference type="ARBA" id="ARBA00004651"/>
    </source>
</evidence>
<dbReference type="KEGG" id="hha:Hhal_2034"/>
<evidence type="ECO:0000256" key="5">
    <source>
        <dbReference type="ARBA" id="ARBA00022989"/>
    </source>
</evidence>
<evidence type="ECO:0000256" key="2">
    <source>
        <dbReference type="ARBA" id="ARBA00009425"/>
    </source>
</evidence>
<dbReference type="PANTHER" id="PTHR33932:SF4">
    <property type="entry name" value="NA(+)_H(+) ANTIPORTER SUBUNIT B"/>
    <property type="match status" value="1"/>
</dbReference>
<reference evidence="9 10" key="2">
    <citation type="journal article" date="2013" name="Stand. Genomic Sci.">
        <title>Complete genome sequence of Halorhodospira halophila SL1.</title>
        <authorList>
            <person name="Challacombe J.F."/>
            <person name="Majid S."/>
            <person name="Deole R."/>
            <person name="Brettin T.S."/>
            <person name="Bruce D."/>
            <person name="Delano S.F."/>
            <person name="Detter J.C."/>
            <person name="Gleasner C.D."/>
            <person name="Han C.S."/>
            <person name="Misra M."/>
            <person name="Reitenga K.G."/>
            <person name="Mikhailova N."/>
            <person name="Woyke T."/>
            <person name="Pitluck S."/>
            <person name="Nolan M."/>
            <person name="Land M.L."/>
            <person name="Saunders E."/>
            <person name="Tapia R."/>
            <person name="Lapidus A."/>
            <person name="Ivanova N."/>
            <person name="Hoff W.D."/>
        </authorList>
    </citation>
    <scope>NUCLEOTIDE SEQUENCE [LARGE SCALE GENOMIC DNA]</scope>
    <source>
        <strain evidence="10">DSM 244 / SL1</strain>
    </source>
</reference>
<evidence type="ECO:0000259" key="8">
    <source>
        <dbReference type="Pfam" id="PF04039"/>
    </source>
</evidence>
<comment type="similarity">
    <text evidence="2">Belongs to the CPA3 antiporters (TC 2.A.63) subunit B family.</text>
</comment>
<protein>
    <submittedName>
        <fullName evidence="9">Multisubunit sodium/proton antiporter, MrpB subunit</fullName>
    </submittedName>
</protein>
<evidence type="ECO:0000313" key="9">
    <source>
        <dbReference type="EMBL" id="ABM62798.1"/>
    </source>
</evidence>
<feature type="transmembrane region" description="Helical" evidence="7">
    <location>
        <begin position="39"/>
        <end position="60"/>
    </location>
</feature>
<evidence type="ECO:0000256" key="7">
    <source>
        <dbReference type="SAM" id="Phobius"/>
    </source>
</evidence>
<dbReference type="InterPro" id="IPR007182">
    <property type="entry name" value="MnhB"/>
</dbReference>
<dbReference type="HOGENOM" id="CLU_101659_1_1_6"/>
<evidence type="ECO:0000256" key="6">
    <source>
        <dbReference type="ARBA" id="ARBA00023136"/>
    </source>
</evidence>
<dbReference type="NCBIfam" id="NF009163">
    <property type="entry name" value="PRK12509.1"/>
    <property type="match status" value="1"/>
</dbReference>
<dbReference type="eggNOG" id="COG2111">
    <property type="taxonomic scope" value="Bacteria"/>
</dbReference>
<name>A1WYN6_HALHL</name>